<organism evidence="2 3">
    <name type="scientific">Schistosoma japonicum</name>
    <name type="common">Blood fluke</name>
    <dbReference type="NCBI Taxonomy" id="6182"/>
    <lineage>
        <taxon>Eukaryota</taxon>
        <taxon>Metazoa</taxon>
        <taxon>Spiralia</taxon>
        <taxon>Lophotrochozoa</taxon>
        <taxon>Platyhelminthes</taxon>
        <taxon>Trematoda</taxon>
        <taxon>Digenea</taxon>
        <taxon>Strigeidida</taxon>
        <taxon>Schistosomatoidea</taxon>
        <taxon>Schistosomatidae</taxon>
        <taxon>Schistosoma</taxon>
    </lineage>
</organism>
<reference evidence="2 3" key="1">
    <citation type="submission" date="2019-03" db="EMBL/GenBank/DDBJ databases">
        <title>An improved genome assembly of the fluke Schistosoma japonicum.</title>
        <authorList>
            <person name="Hu W."/>
            <person name="Luo F."/>
            <person name="Yin M."/>
            <person name="Mo X."/>
            <person name="Sun C."/>
            <person name="Wu Q."/>
            <person name="Zhu B."/>
            <person name="Xiang M."/>
            <person name="Wang J."/>
            <person name="Wang Y."/>
            <person name="Zhang T."/>
            <person name="Xu B."/>
            <person name="Zheng H."/>
            <person name="Feng Z."/>
        </authorList>
    </citation>
    <scope>NUCLEOTIDE SEQUENCE [LARGE SCALE GENOMIC DNA]</scope>
    <source>
        <strain evidence="2">HuSjv2</strain>
        <tissue evidence="2">Worms</tissue>
    </source>
</reference>
<protein>
    <submittedName>
        <fullName evidence="2">Putative tgf-beta receptor</fullName>
    </submittedName>
</protein>
<evidence type="ECO:0000313" key="3">
    <source>
        <dbReference type="Proteomes" id="UP000311919"/>
    </source>
</evidence>
<evidence type="ECO:0000313" key="2">
    <source>
        <dbReference type="EMBL" id="TNN11324.1"/>
    </source>
</evidence>
<gene>
    <name evidence="2" type="ORF">EWB00_004709</name>
</gene>
<name>A0A4Z2D4D3_SCHJA</name>
<dbReference type="AlphaFoldDB" id="A0A4Z2D4D3"/>
<keyword evidence="2" id="KW-0675">Receptor</keyword>
<dbReference type="OrthoDB" id="6084525at2759"/>
<evidence type="ECO:0000256" key="1">
    <source>
        <dbReference type="SAM" id="MobiDB-lite"/>
    </source>
</evidence>
<feature type="compositionally biased region" description="Basic and acidic residues" evidence="1">
    <location>
        <begin position="208"/>
        <end position="218"/>
    </location>
</feature>
<accession>A0A4Z2D4D3</accession>
<proteinExistence type="predicted"/>
<dbReference type="STRING" id="6182.A0A4Z2D4D3"/>
<comment type="caution">
    <text evidence="2">The sequence shown here is derived from an EMBL/GenBank/DDBJ whole genome shotgun (WGS) entry which is preliminary data.</text>
</comment>
<sequence>MVMLYNTLAISCCMVSIKERVNYLLTNHTSRSQPEGLNLTFNDNRSIQFGMEQLGSNLTTLYSRVIERLGPLLHIVRSKALSASFIATNGINSPQETFHTNKESILTNKLLININETLKICEIAFSDKDPMKLGEFLRSCDINQLDSMNSITINQLLRIMKLTPFLNPQINKWITVTLLPMINNLENKNEQKVLERKQVSSRNSRRSHTSDIKLDHDVNLSSSQTETKKDSFTSLIMKLKETLPNKPLNQFTVNEVCKLIERIVILTNKFYKTNLMNPSQTIKSIKPQLTVDLTKRLSSVLDLCCLNDLENKLNMSSYDWKLFSTLIHHLKQIEY</sequence>
<keyword evidence="3" id="KW-1185">Reference proteome</keyword>
<dbReference type="EMBL" id="SKCS01000301">
    <property type="protein sequence ID" value="TNN11324.1"/>
    <property type="molecule type" value="Genomic_DNA"/>
</dbReference>
<dbReference type="Proteomes" id="UP000311919">
    <property type="component" value="Unassembled WGS sequence"/>
</dbReference>
<feature type="region of interest" description="Disordered" evidence="1">
    <location>
        <begin position="193"/>
        <end position="222"/>
    </location>
</feature>